<dbReference type="Pfam" id="PF18315">
    <property type="entry name" value="VCH_CASS14"/>
    <property type="match status" value="1"/>
</dbReference>
<gene>
    <name evidence="2" type="ORF">QYS47_24560</name>
</gene>
<accession>A0AA49GEA4</accession>
<evidence type="ECO:0000313" key="2">
    <source>
        <dbReference type="EMBL" id="WKK80308.2"/>
    </source>
</evidence>
<dbReference type="Proteomes" id="UP001232019">
    <property type="component" value="Chromosome"/>
</dbReference>
<organism evidence="2">
    <name type="scientific">Marivirga arenosa</name>
    <dbReference type="NCBI Taxonomy" id="3059076"/>
    <lineage>
        <taxon>Bacteria</taxon>
        <taxon>Pseudomonadati</taxon>
        <taxon>Bacteroidota</taxon>
        <taxon>Cytophagia</taxon>
        <taxon>Cytophagales</taxon>
        <taxon>Marivirgaceae</taxon>
        <taxon>Marivirga</taxon>
    </lineage>
</organism>
<dbReference type="InterPro" id="IPR040614">
    <property type="entry name" value="VCH_CASS14"/>
</dbReference>
<dbReference type="EMBL" id="CP129968">
    <property type="protein sequence ID" value="WKK80308.2"/>
    <property type="molecule type" value="Genomic_DNA"/>
</dbReference>
<feature type="domain" description="Integron cassette protein VCH-CASS1 chain" evidence="1">
    <location>
        <begin position="11"/>
        <end position="100"/>
    </location>
</feature>
<dbReference type="KEGG" id="marp:QYS47_24560"/>
<proteinExistence type="predicted"/>
<reference evidence="2" key="1">
    <citation type="submission" date="2023-08" db="EMBL/GenBank/DDBJ databases">
        <title>Comparative genomics and taxonomic characterization of three novel marine species of genus Marivirga.</title>
        <authorList>
            <person name="Muhammad N."/>
            <person name="Kim S.-G."/>
        </authorList>
    </citation>
    <scope>NUCLEOTIDE SEQUENCE</scope>
    <source>
        <strain evidence="2">BKB1-2</strain>
    </source>
</reference>
<dbReference type="Gene3D" id="3.30.920.70">
    <property type="match status" value="1"/>
</dbReference>
<dbReference type="AlphaFoldDB" id="A0AA49GEA4"/>
<evidence type="ECO:0000259" key="1">
    <source>
        <dbReference type="Pfam" id="PF18315"/>
    </source>
</evidence>
<protein>
    <recommendedName>
        <fullName evidence="1">Integron cassette protein VCH-CASS1 chain domain-containing protein</fullName>
    </recommendedName>
</protein>
<sequence length="112" mass="12496">MPLTITTLTLLNEYINGVMHRADDHGHNVNEIVLTLAGAVIWRATQDIEVRTYKEETANILWLTVDGHRYALAYNHNTGNIEIRDRNQNGTVLATFNNSSSADDVKSIFGGL</sequence>
<dbReference type="RefSeq" id="WP_322346246.1">
    <property type="nucleotide sequence ID" value="NZ_CP129968.2"/>
</dbReference>
<name>A0AA49GEA4_9BACT</name>